<keyword evidence="6 7" id="KW-0511">Multifunctional enzyme</keyword>
<dbReference type="Pfam" id="PF01966">
    <property type="entry name" value="HD"/>
    <property type="match status" value="1"/>
</dbReference>
<dbReference type="InterPro" id="IPR002912">
    <property type="entry name" value="ACT_dom"/>
</dbReference>
<dbReference type="HAMAP" id="MF_00277">
    <property type="entry name" value="PII_uridylyl_transf"/>
    <property type="match status" value="1"/>
</dbReference>
<dbReference type="NCBIfam" id="NF003467">
    <property type="entry name" value="PRK05092.1"/>
    <property type="match status" value="1"/>
</dbReference>
<dbReference type="EMBL" id="AP018827">
    <property type="protein sequence ID" value="BBF81260.1"/>
    <property type="molecule type" value="Genomic_DNA"/>
</dbReference>
<keyword evidence="3" id="KW-0677">Repeat</keyword>
<dbReference type="PANTHER" id="PTHR47320">
    <property type="entry name" value="BIFUNCTIONAL URIDYLYLTRANSFERASE/URIDYLYL-REMOVING ENZYME"/>
    <property type="match status" value="1"/>
</dbReference>
<keyword evidence="4 7" id="KW-0378">Hydrolase</keyword>
<gene>
    <name evidence="7" type="primary">glnD</name>
    <name evidence="11" type="ORF">EM6_1857</name>
</gene>
<dbReference type="Gene3D" id="3.30.460.10">
    <property type="entry name" value="Beta Polymerase, domain 2"/>
    <property type="match status" value="1"/>
</dbReference>
<evidence type="ECO:0000256" key="2">
    <source>
        <dbReference type="ARBA" id="ARBA00022695"/>
    </source>
</evidence>
<dbReference type="SMART" id="SM00471">
    <property type="entry name" value="HDc"/>
    <property type="match status" value="1"/>
</dbReference>
<dbReference type="Gene3D" id="1.10.3090.10">
    <property type="entry name" value="cca-adding enzyme, domain 2"/>
    <property type="match status" value="1"/>
</dbReference>
<dbReference type="EC" id="2.7.7.59" evidence="7"/>
<evidence type="ECO:0000256" key="1">
    <source>
        <dbReference type="ARBA" id="ARBA00022679"/>
    </source>
</evidence>
<evidence type="ECO:0000259" key="10">
    <source>
        <dbReference type="PROSITE" id="PS51831"/>
    </source>
</evidence>
<dbReference type="CDD" id="cd05401">
    <property type="entry name" value="NT_GlnE_GlnD_like"/>
    <property type="match status" value="1"/>
</dbReference>
<reference evidence="12" key="1">
    <citation type="journal article" date="2017" name="Biotechnol. Biofuels">
        <title>Evaluation of environmental bacterial communities as a factor affecting the growth of duckweed Lemna minor.</title>
        <authorList>
            <person name="Ishizawa H."/>
            <person name="Kuroda M."/>
            <person name="Morikawa M."/>
            <person name="Ike M."/>
        </authorList>
    </citation>
    <scope>NUCLEOTIDE SEQUENCE [LARGE SCALE GENOMIC DNA]</scope>
    <source>
        <strain evidence="12">M6</strain>
    </source>
</reference>
<comment type="similarity">
    <text evidence="7">Belongs to the GlnD family.</text>
</comment>
<dbReference type="SUPFAM" id="SSF55021">
    <property type="entry name" value="ACT-like"/>
    <property type="match status" value="2"/>
</dbReference>
<dbReference type="CDD" id="cd04899">
    <property type="entry name" value="ACT_ACR-UUR-like_2"/>
    <property type="match status" value="1"/>
</dbReference>
<dbReference type="Gene3D" id="3.30.70.260">
    <property type="match status" value="1"/>
</dbReference>
<proteinExistence type="inferred from homology"/>
<feature type="domain" description="ACT" evidence="9">
    <location>
        <begin position="870"/>
        <end position="946"/>
    </location>
</feature>
<feature type="domain" description="HD" evidence="10">
    <location>
        <begin position="517"/>
        <end position="639"/>
    </location>
</feature>
<dbReference type="GO" id="GO:0008081">
    <property type="term" value="F:phosphoric diester hydrolase activity"/>
    <property type="evidence" value="ECO:0007669"/>
    <property type="project" value="UniProtKB-UniRule"/>
</dbReference>
<dbReference type="InterPro" id="IPR013546">
    <property type="entry name" value="PII_UdlTrfase/GS_AdlTrfase"/>
</dbReference>
<dbReference type="PROSITE" id="PS51831">
    <property type="entry name" value="HD"/>
    <property type="match status" value="1"/>
</dbReference>
<feature type="compositionally biased region" description="Low complexity" evidence="8">
    <location>
        <begin position="945"/>
        <end position="959"/>
    </location>
</feature>
<evidence type="ECO:0000313" key="11">
    <source>
        <dbReference type="EMBL" id="BBF81260.1"/>
    </source>
</evidence>
<comment type="caution">
    <text evidence="7">Lacks conserved residue(s) required for the propagation of feature annotation.</text>
</comment>
<feature type="region of interest" description="Disordered" evidence="8">
    <location>
        <begin position="933"/>
        <end position="959"/>
    </location>
</feature>
<dbReference type="EC" id="3.1.4.-" evidence="7"/>
<sequence length="959" mass="106710">MPPAGEPAPMLTKTSPALLSHSIDGALLRRKLTEAYEDSTGDVADLRRKAVAILKREWDMARESLLSHVEDHRGGLSTARELSKLADEIITALWDFTLTHVYRARNPTEGERLALVAVGGYGRGELAPYSDLDLLFLRAWKETPHSESVIEFILYSLWDLGLKVGHASRTVDESLKMAREDHTVMTALLEYRPLAGDSGLVQYLKEKLALDVMRHGASDFVTAKLEERDFRHAKAGTTRYVVEPNLKEGKGGLRDLHTLFWIAKYLAGATPAPVLRESQKPQAAGGWGVLDPLLTEKERTAFVQAFDFLWKVRILIHMTAGRAEERLSFDLQPEIARRMGYVEADGEPAVERFMRRYFLVAKEVGALTRIFCTKLEAQQTKPLQRLTHFFQSGLLSLSKPEHPGLIIDSGRLSVQSPDVFKKAPIAMFKLFRMADRLEMDLHPDAFTAVARNLKLVNAALRRDKAVAEVFLDILVRGKNPYRTLSLMTETGLLGRYIPEFGHIVAQTQFNMYHTYTVDEHTLRAIGIIRDIELGQHKEDHPLATSLIPNLANKETLYLAMLLHDVGKGGELGQEIEGEIAARRACARLGLEKWQIDQVAWLVRHHLVLSDYAQKRDVSDPETVASFARIVETPERLRQLLVLTVADIRAVGPGVWNGWKGQLMRELQAATEAAFRGGRGSEGDAVTQVREEIQARAAALRESLSAGDARMRGWLDTMEESYLFAFSADEIRQHARQVWSAAEGKASAQAYIDHTRNAARFCITGPDRPGLFADLARCFTNMGANVVGAQVFTSTTAQALDVFYVQDTQGKPFGHDDPGRIRQMEQALEKAVGGEVAAPLIHKAINAHRTAAFAIAPTVVFDDESNPQMTIIEVSGRDRPGLLADVASVLARAHLDTASAHIDCYGERAVDAFYVVDHFTRKQLTKSQRDKVHRALTDVLDPPSAPSRTTPTRARASMAR</sequence>
<feature type="region of interest" description="Uridylyltransferase" evidence="7">
    <location>
        <begin position="1"/>
        <end position="396"/>
    </location>
</feature>
<evidence type="ECO:0000256" key="5">
    <source>
        <dbReference type="ARBA" id="ARBA00022842"/>
    </source>
</evidence>
<comment type="catalytic activity">
    <reaction evidence="7">
        <text>[protein-PII]-L-tyrosine + UTP = [protein-PII]-uridylyl-L-tyrosine + diphosphate</text>
        <dbReference type="Rhea" id="RHEA:13673"/>
        <dbReference type="Rhea" id="RHEA-COMP:12147"/>
        <dbReference type="Rhea" id="RHEA-COMP:12148"/>
        <dbReference type="ChEBI" id="CHEBI:33019"/>
        <dbReference type="ChEBI" id="CHEBI:46398"/>
        <dbReference type="ChEBI" id="CHEBI:46858"/>
        <dbReference type="ChEBI" id="CHEBI:90602"/>
        <dbReference type="EC" id="2.7.7.59"/>
    </reaction>
</comment>
<dbReference type="InterPro" id="IPR045865">
    <property type="entry name" value="ACT-like_dom_sf"/>
</dbReference>
<comment type="cofactor">
    <cofactor evidence="7">
        <name>Mg(2+)</name>
        <dbReference type="ChEBI" id="CHEBI:18420"/>
    </cofactor>
</comment>
<comment type="domain">
    <text evidence="7">Has four distinct domains: an N-terminal nucleotidyltransferase (NT) domain responsible for UTase activity, a central HD domain that encodes UR activity, and two C-terminal ACT domains that seem to have a role in glutamine sensing.</text>
</comment>
<keyword evidence="1 7" id="KW-0808">Transferase</keyword>
<protein>
    <recommendedName>
        <fullName evidence="7">Bifunctional uridylyltransferase/uridylyl-removing enzyme</fullName>
        <shortName evidence="7">UTase/UR</shortName>
    </recommendedName>
    <alternativeName>
        <fullName evidence="7">Bifunctional [protein-PII] modification enzyme</fullName>
    </alternativeName>
    <alternativeName>
        <fullName evidence="7">Bifunctional nitrogen sensor protein</fullName>
    </alternativeName>
    <domain>
        <recommendedName>
            <fullName evidence="7">[Protein-PII] uridylyltransferase</fullName>
            <shortName evidence="7">PII uridylyltransferase</shortName>
            <shortName evidence="7">UTase</shortName>
            <ecNumber evidence="7">2.7.7.59</ecNumber>
        </recommendedName>
    </domain>
    <domain>
        <recommendedName>
            <fullName evidence="7">[Protein-PII]-UMP uridylyl-removing enzyme</fullName>
            <shortName evidence="7">UR</shortName>
            <ecNumber evidence="7">3.1.4.-</ecNumber>
        </recommendedName>
    </domain>
</protein>
<evidence type="ECO:0000256" key="8">
    <source>
        <dbReference type="SAM" id="MobiDB-lite"/>
    </source>
</evidence>
<evidence type="ECO:0000256" key="7">
    <source>
        <dbReference type="HAMAP-Rule" id="MF_00277"/>
    </source>
</evidence>
<dbReference type="Proteomes" id="UP000278756">
    <property type="component" value="Chromosome 1"/>
</dbReference>
<comment type="function">
    <text evidence="7">Modifies, by uridylylation and deuridylylation, the PII regulatory proteins (GlnB and homologs), in response to the nitrogen status of the cell that GlnD senses through the glutamine level. Under low glutamine levels, catalyzes the conversion of the PII proteins and UTP to PII-UMP and PPi, while under higher glutamine levels, GlnD hydrolyzes PII-UMP to PII and UMP (deuridylylation). Thus, controls uridylylation state and activity of the PII proteins, and plays an important role in the regulation of nitrogen metabolism.</text>
</comment>
<dbReference type="RefSeq" id="WP_126422220.1">
    <property type="nucleotide sequence ID" value="NZ_AP018827.1"/>
</dbReference>
<comment type="activity regulation">
    <text evidence="7">Uridylyltransferase (UTase) activity is inhibited by glutamine, while glutamine activates uridylyl-removing (UR) activity.</text>
</comment>
<evidence type="ECO:0000256" key="3">
    <source>
        <dbReference type="ARBA" id="ARBA00022737"/>
    </source>
</evidence>
<name>A0A3G9G1T2_9CAUL</name>
<dbReference type="CDD" id="cd00077">
    <property type="entry name" value="HDc"/>
    <property type="match status" value="1"/>
</dbReference>
<accession>A0A3G9G1T2</accession>
<dbReference type="SUPFAM" id="SSF81301">
    <property type="entry name" value="Nucleotidyltransferase"/>
    <property type="match status" value="1"/>
</dbReference>
<dbReference type="InterPro" id="IPR003607">
    <property type="entry name" value="HD/PDEase_dom"/>
</dbReference>
<dbReference type="SUPFAM" id="SSF81891">
    <property type="entry name" value="Poly A polymerase C-terminal region-like"/>
    <property type="match status" value="1"/>
</dbReference>
<evidence type="ECO:0000259" key="9">
    <source>
        <dbReference type="PROSITE" id="PS51671"/>
    </source>
</evidence>
<dbReference type="PROSITE" id="PS51671">
    <property type="entry name" value="ACT"/>
    <property type="match status" value="2"/>
</dbReference>
<dbReference type="InterPro" id="IPR010043">
    <property type="entry name" value="UTase/UR"/>
</dbReference>
<dbReference type="PANTHER" id="PTHR47320:SF1">
    <property type="entry name" value="BIFUNCTIONAL URIDYLYLTRANSFERASE_URIDYLYL-REMOVING ENZYME"/>
    <property type="match status" value="1"/>
</dbReference>
<reference evidence="12" key="2">
    <citation type="journal article" date="2017" name="Plant Physiol. Biochem.">
        <title>Differential oxidative and antioxidative response of duckweed Lemna minor toward plant growth promoting/inhibiting bacteria.</title>
        <authorList>
            <person name="Ishizawa H."/>
            <person name="Kuroda M."/>
            <person name="Morikawa M."/>
            <person name="Ike M."/>
        </authorList>
    </citation>
    <scope>NUCLEOTIDE SEQUENCE [LARGE SCALE GENOMIC DNA]</scope>
    <source>
        <strain evidence="12">M6</strain>
    </source>
</reference>
<dbReference type="Pfam" id="PF01842">
    <property type="entry name" value="ACT"/>
    <property type="match status" value="1"/>
</dbReference>
<evidence type="ECO:0000256" key="6">
    <source>
        <dbReference type="ARBA" id="ARBA00023268"/>
    </source>
</evidence>
<dbReference type="SUPFAM" id="SSF81593">
    <property type="entry name" value="Nucleotidyltransferase substrate binding subunit/domain"/>
    <property type="match status" value="1"/>
</dbReference>
<dbReference type="GO" id="GO:0008773">
    <property type="term" value="F:[protein-PII] uridylyltransferase activity"/>
    <property type="evidence" value="ECO:0007669"/>
    <property type="project" value="UniProtKB-UniRule"/>
</dbReference>
<dbReference type="OrthoDB" id="9758038at2"/>
<dbReference type="AlphaFoldDB" id="A0A3G9G1T2"/>
<dbReference type="Pfam" id="PF08335">
    <property type="entry name" value="GlnD_UR_UTase"/>
    <property type="match status" value="1"/>
</dbReference>
<keyword evidence="2 7" id="KW-0548">Nucleotidyltransferase</keyword>
<dbReference type="GO" id="GO:0006808">
    <property type="term" value="P:regulation of nitrogen utilization"/>
    <property type="evidence" value="ECO:0007669"/>
    <property type="project" value="UniProtKB-UniRule"/>
</dbReference>
<evidence type="ECO:0000256" key="4">
    <source>
        <dbReference type="ARBA" id="ARBA00022801"/>
    </source>
</evidence>
<feature type="domain" description="ACT" evidence="9">
    <location>
        <begin position="759"/>
        <end position="843"/>
    </location>
</feature>
<comment type="catalytic activity">
    <reaction evidence="7">
        <text>[protein-PII]-uridylyl-L-tyrosine + H2O = [protein-PII]-L-tyrosine + UMP + H(+)</text>
        <dbReference type="Rhea" id="RHEA:48600"/>
        <dbReference type="Rhea" id="RHEA-COMP:12147"/>
        <dbReference type="Rhea" id="RHEA-COMP:12148"/>
        <dbReference type="ChEBI" id="CHEBI:15377"/>
        <dbReference type="ChEBI" id="CHEBI:15378"/>
        <dbReference type="ChEBI" id="CHEBI:46858"/>
        <dbReference type="ChEBI" id="CHEBI:57865"/>
        <dbReference type="ChEBI" id="CHEBI:90602"/>
    </reaction>
</comment>
<dbReference type="NCBIfam" id="TIGR01693">
    <property type="entry name" value="UTase_glnD"/>
    <property type="match status" value="1"/>
</dbReference>
<dbReference type="CDD" id="cd04900">
    <property type="entry name" value="ACT_UUR-like_1"/>
    <property type="match status" value="1"/>
</dbReference>
<dbReference type="InterPro" id="IPR043519">
    <property type="entry name" value="NT_sf"/>
</dbReference>
<dbReference type="InterPro" id="IPR006674">
    <property type="entry name" value="HD_domain"/>
</dbReference>
<organism evidence="11 12">
    <name type="scientific">Asticcacaulis excentricus</name>
    <dbReference type="NCBI Taxonomy" id="78587"/>
    <lineage>
        <taxon>Bacteria</taxon>
        <taxon>Pseudomonadati</taxon>
        <taxon>Pseudomonadota</taxon>
        <taxon>Alphaproteobacteria</taxon>
        <taxon>Caulobacterales</taxon>
        <taxon>Caulobacteraceae</taxon>
        <taxon>Asticcacaulis</taxon>
    </lineage>
</organism>
<evidence type="ECO:0000313" key="12">
    <source>
        <dbReference type="Proteomes" id="UP000278756"/>
    </source>
</evidence>
<keyword evidence="5 7" id="KW-0460">Magnesium</keyword>
<dbReference type="PIRSF" id="PIRSF006288">
    <property type="entry name" value="PII_uridyltransf"/>
    <property type="match status" value="1"/>
</dbReference>